<feature type="signal peptide" evidence="2">
    <location>
        <begin position="1"/>
        <end position="28"/>
    </location>
</feature>
<dbReference type="RefSeq" id="WP_168570100.1">
    <property type="nucleotide sequence ID" value="NZ_CP051167.1"/>
</dbReference>
<sequence length="420" mass="47063">MKPKTSQFSSFFLSIFGLLLLVQGCANTSTPVASESAQVSSQTSTEVTPEGEGRQEVSAAEIKASETKADPAPKIDRAKADKLTGNAKFIAGIKVEKEGAIAELQKSNAWLNYSQTLDNSWSALEAQQLSKVRRWSDKQLQSIQANAPTIFYPFSGPDFLYAYSLFPQGSNYIMVGLEPLGSIPDFENMSEGAKAQKLQEIQQSLYAILQFSFFRTKSMAQDLAEKGVIPILLFFMARTNNEVVDIQYVGIDESGEARSLDDIGDNTNAIPGVKIAFIPEGETEPRSLYYFSTDLSNSGLANTPQFEKFVKQFDNPITYLKAASYLMYNESFSQIRDLIFAQSSHILQDDSGIPLRNFDREQWELDFYGTYIAPIDLFKNRYQPELREIYQSDSSIEPLDFGIGYKYYQDSNLMLATRTN</sequence>
<evidence type="ECO:0000313" key="3">
    <source>
        <dbReference type="EMBL" id="QIZ71949.1"/>
    </source>
</evidence>
<evidence type="ECO:0000313" key="4">
    <source>
        <dbReference type="Proteomes" id="UP000500857"/>
    </source>
</evidence>
<dbReference type="AlphaFoldDB" id="A0A6H1U2V5"/>
<feature type="region of interest" description="Disordered" evidence="1">
    <location>
        <begin position="32"/>
        <end position="57"/>
    </location>
</feature>
<proteinExistence type="predicted"/>
<dbReference type="PROSITE" id="PS51257">
    <property type="entry name" value="PROKAR_LIPOPROTEIN"/>
    <property type="match status" value="1"/>
</dbReference>
<reference evidence="3 4" key="1">
    <citation type="submission" date="2020-04" db="EMBL/GenBank/DDBJ databases">
        <authorList>
            <person name="Basu S."/>
            <person name="Maruthanayagam V."/>
            <person name="Chakraborty S."/>
            <person name="Pramanik A."/>
            <person name="Mukherjee J."/>
            <person name="Brink B."/>
        </authorList>
    </citation>
    <scope>NUCLEOTIDE SEQUENCE [LARGE SCALE GENOMIC DNA]</scope>
    <source>
        <strain evidence="3 4">AP17</strain>
    </source>
</reference>
<dbReference type="KEGG" id="oxy:HCG48_16310"/>
<organism evidence="3 4">
    <name type="scientific">Oxynema aestuarii AP17</name>
    <dbReference type="NCBI Taxonomy" id="2064643"/>
    <lineage>
        <taxon>Bacteria</taxon>
        <taxon>Bacillati</taxon>
        <taxon>Cyanobacteriota</taxon>
        <taxon>Cyanophyceae</taxon>
        <taxon>Oscillatoriophycideae</taxon>
        <taxon>Oscillatoriales</taxon>
        <taxon>Oscillatoriaceae</taxon>
        <taxon>Oxynema</taxon>
        <taxon>Oxynema aestuarii</taxon>
    </lineage>
</organism>
<feature type="compositionally biased region" description="Polar residues" evidence="1">
    <location>
        <begin position="32"/>
        <end position="47"/>
    </location>
</feature>
<dbReference type="Proteomes" id="UP000500857">
    <property type="component" value="Chromosome"/>
</dbReference>
<name>A0A6H1U2V5_9CYAN</name>
<evidence type="ECO:0000256" key="2">
    <source>
        <dbReference type="SAM" id="SignalP"/>
    </source>
</evidence>
<keyword evidence="4" id="KW-1185">Reference proteome</keyword>
<feature type="chain" id="PRO_5026157825" description="Lipoprotein" evidence="2">
    <location>
        <begin position="29"/>
        <end position="420"/>
    </location>
</feature>
<protein>
    <recommendedName>
        <fullName evidence="5">Lipoprotein</fullName>
    </recommendedName>
</protein>
<gene>
    <name evidence="3" type="ORF">HCG48_16310</name>
</gene>
<dbReference type="EMBL" id="CP051167">
    <property type="protein sequence ID" value="QIZ71949.1"/>
    <property type="molecule type" value="Genomic_DNA"/>
</dbReference>
<evidence type="ECO:0000256" key="1">
    <source>
        <dbReference type="SAM" id="MobiDB-lite"/>
    </source>
</evidence>
<accession>A0A6H1U2V5</accession>
<keyword evidence="2" id="KW-0732">Signal</keyword>
<evidence type="ECO:0008006" key="5">
    <source>
        <dbReference type="Google" id="ProtNLM"/>
    </source>
</evidence>